<sequence>MTGRSLTKSHIQAPAEQIKRAECSIHIGRRLTRTALKTRVCLSSSERKVLSDQGGRTVLPKQRRRGSSVANALGHRTLRDHVRS</sequence>
<evidence type="ECO:0000313" key="2">
    <source>
        <dbReference type="EMBL" id="KAJ1365155.1"/>
    </source>
</evidence>
<gene>
    <name evidence="2" type="ORF">KIN20_025384</name>
</gene>
<proteinExistence type="predicted"/>
<organism evidence="2 3">
    <name type="scientific">Parelaphostrongylus tenuis</name>
    <name type="common">Meningeal worm</name>
    <dbReference type="NCBI Taxonomy" id="148309"/>
    <lineage>
        <taxon>Eukaryota</taxon>
        <taxon>Metazoa</taxon>
        <taxon>Ecdysozoa</taxon>
        <taxon>Nematoda</taxon>
        <taxon>Chromadorea</taxon>
        <taxon>Rhabditida</taxon>
        <taxon>Rhabditina</taxon>
        <taxon>Rhabditomorpha</taxon>
        <taxon>Strongyloidea</taxon>
        <taxon>Metastrongylidae</taxon>
        <taxon>Parelaphostrongylus</taxon>
    </lineage>
</organism>
<dbReference type="EMBL" id="JAHQIW010005186">
    <property type="protein sequence ID" value="KAJ1365155.1"/>
    <property type="molecule type" value="Genomic_DNA"/>
</dbReference>
<dbReference type="AlphaFoldDB" id="A0AAD5QWL7"/>
<evidence type="ECO:0000313" key="3">
    <source>
        <dbReference type="Proteomes" id="UP001196413"/>
    </source>
</evidence>
<keyword evidence="3" id="KW-1185">Reference proteome</keyword>
<comment type="caution">
    <text evidence="2">The sequence shown here is derived from an EMBL/GenBank/DDBJ whole genome shotgun (WGS) entry which is preliminary data.</text>
</comment>
<protein>
    <submittedName>
        <fullName evidence="2">Uncharacterized protein</fullName>
    </submittedName>
</protein>
<accession>A0AAD5QWL7</accession>
<dbReference type="Proteomes" id="UP001196413">
    <property type="component" value="Unassembled WGS sequence"/>
</dbReference>
<evidence type="ECO:0000256" key="1">
    <source>
        <dbReference type="SAM" id="MobiDB-lite"/>
    </source>
</evidence>
<name>A0AAD5QWL7_PARTN</name>
<feature type="region of interest" description="Disordered" evidence="1">
    <location>
        <begin position="52"/>
        <end position="84"/>
    </location>
</feature>
<reference evidence="2" key="1">
    <citation type="submission" date="2021-06" db="EMBL/GenBank/DDBJ databases">
        <title>Parelaphostrongylus tenuis whole genome reference sequence.</title>
        <authorList>
            <person name="Garwood T.J."/>
            <person name="Larsen P.A."/>
            <person name="Fountain-Jones N.M."/>
            <person name="Garbe J.R."/>
            <person name="Macchietto M.G."/>
            <person name="Kania S.A."/>
            <person name="Gerhold R.W."/>
            <person name="Richards J.E."/>
            <person name="Wolf T.M."/>
        </authorList>
    </citation>
    <scope>NUCLEOTIDE SEQUENCE</scope>
    <source>
        <strain evidence="2">MNPRO001-30</strain>
        <tissue evidence="2">Meninges</tissue>
    </source>
</reference>